<sequence>MKDEDEEKIDAILRREYDLGFLLDYLDDRKNNPKKQGGHEKPYWLPIADILRFIPEFNREVEGIRLKYQIKPEQMKRDLMKAIGKNACNRYFTVSREFARGKLFPDLNASDKLHAIEKKINSWESKKLKTILREIGRLRLIKLKKLNAIWHKAIKNYVLYEEITPGFVLFRKQPPRMSIQVEPNTLEPYLEIKIYSHTSLANTGKRGWPNMLKQIQKKFPNYFDANRQDEETFLNRYFYFVLKKHMGLTHKDTIKWMKDKGLWGFEQNKSSREIKRFMQLFTDTSN</sequence>
<accession>A0A1G1VZF9</accession>
<protein>
    <submittedName>
        <fullName evidence="1">Uncharacterized protein</fullName>
    </submittedName>
</protein>
<reference evidence="1 2" key="1">
    <citation type="journal article" date="2016" name="Nat. Commun.">
        <title>Thousands of microbial genomes shed light on interconnected biogeochemical processes in an aquifer system.</title>
        <authorList>
            <person name="Anantharaman K."/>
            <person name="Brown C.T."/>
            <person name="Hug L.A."/>
            <person name="Sharon I."/>
            <person name="Castelle C.J."/>
            <person name="Probst A.J."/>
            <person name="Thomas B.C."/>
            <person name="Singh A."/>
            <person name="Wilkins M.J."/>
            <person name="Karaoz U."/>
            <person name="Brodie E.L."/>
            <person name="Williams K.H."/>
            <person name="Hubbard S.S."/>
            <person name="Banfield J.F."/>
        </authorList>
    </citation>
    <scope>NUCLEOTIDE SEQUENCE [LARGE SCALE GENOMIC DNA]</scope>
</reference>
<name>A0A1G1VZF9_9BACT</name>
<evidence type="ECO:0000313" key="2">
    <source>
        <dbReference type="Proteomes" id="UP000176723"/>
    </source>
</evidence>
<dbReference type="EMBL" id="MHCL01000023">
    <property type="protein sequence ID" value="OGY20795.1"/>
    <property type="molecule type" value="Genomic_DNA"/>
</dbReference>
<evidence type="ECO:0000313" key="1">
    <source>
        <dbReference type="EMBL" id="OGY20795.1"/>
    </source>
</evidence>
<comment type="caution">
    <text evidence="1">The sequence shown here is derived from an EMBL/GenBank/DDBJ whole genome shotgun (WGS) entry which is preliminary data.</text>
</comment>
<proteinExistence type="predicted"/>
<dbReference type="AlphaFoldDB" id="A0A1G1VZF9"/>
<organism evidence="1 2">
    <name type="scientific">Candidatus Chisholmbacteria bacterium RIFCSPLOWO2_01_FULL_49_14</name>
    <dbReference type="NCBI Taxonomy" id="1797593"/>
    <lineage>
        <taxon>Bacteria</taxon>
        <taxon>Candidatus Chisholmiibacteriota</taxon>
    </lineage>
</organism>
<dbReference type="STRING" id="1797593.A3A65_01315"/>
<dbReference type="Proteomes" id="UP000176723">
    <property type="component" value="Unassembled WGS sequence"/>
</dbReference>
<gene>
    <name evidence="1" type="ORF">A3A65_01315</name>
</gene>